<name>A0A0C3B3K1_SERVB</name>
<dbReference type="InterPro" id="IPR059179">
    <property type="entry name" value="MLKL-like_MCAfunc"/>
</dbReference>
<dbReference type="PANTHER" id="PTHR10039">
    <property type="entry name" value="AMELOGENIN"/>
    <property type="match status" value="1"/>
</dbReference>
<evidence type="ECO:0000313" key="5">
    <source>
        <dbReference type="Proteomes" id="UP000054097"/>
    </source>
</evidence>
<protein>
    <recommendedName>
        <fullName evidence="3">Nephrocystin 3-like N-terminal domain-containing protein</fullName>
    </recommendedName>
</protein>
<dbReference type="Gene3D" id="3.40.50.300">
    <property type="entry name" value="P-loop containing nucleotide triphosphate hydrolases"/>
    <property type="match status" value="1"/>
</dbReference>
<reference evidence="5" key="2">
    <citation type="submission" date="2015-01" db="EMBL/GenBank/DDBJ databases">
        <title>Evolutionary Origins and Diversification of the Mycorrhizal Mutualists.</title>
        <authorList>
            <consortium name="DOE Joint Genome Institute"/>
            <consortium name="Mycorrhizal Genomics Consortium"/>
            <person name="Kohler A."/>
            <person name="Kuo A."/>
            <person name="Nagy L.G."/>
            <person name="Floudas D."/>
            <person name="Copeland A."/>
            <person name="Barry K.W."/>
            <person name="Cichocki N."/>
            <person name="Veneault-Fourrey C."/>
            <person name="LaButti K."/>
            <person name="Lindquist E.A."/>
            <person name="Lipzen A."/>
            <person name="Lundell T."/>
            <person name="Morin E."/>
            <person name="Murat C."/>
            <person name="Riley R."/>
            <person name="Ohm R."/>
            <person name="Sun H."/>
            <person name="Tunlid A."/>
            <person name="Henrissat B."/>
            <person name="Grigoriev I.V."/>
            <person name="Hibbett D.S."/>
            <person name="Martin F."/>
        </authorList>
    </citation>
    <scope>NUCLEOTIDE SEQUENCE [LARGE SCALE GENOMIC DNA]</scope>
    <source>
        <strain evidence="5">MAFF 305830</strain>
    </source>
</reference>
<evidence type="ECO:0000313" key="4">
    <source>
        <dbReference type="EMBL" id="KIM26764.1"/>
    </source>
</evidence>
<feature type="region of interest" description="Disordered" evidence="2">
    <location>
        <begin position="1"/>
        <end position="54"/>
    </location>
</feature>
<dbReference type="EMBL" id="KN824303">
    <property type="protein sequence ID" value="KIM26764.1"/>
    <property type="molecule type" value="Genomic_DNA"/>
</dbReference>
<evidence type="ECO:0000259" key="3">
    <source>
        <dbReference type="Pfam" id="PF24883"/>
    </source>
</evidence>
<feature type="compositionally biased region" description="Basic residues" evidence="2">
    <location>
        <begin position="7"/>
        <end position="17"/>
    </location>
</feature>
<evidence type="ECO:0000256" key="1">
    <source>
        <dbReference type="ARBA" id="ARBA00022737"/>
    </source>
</evidence>
<dbReference type="HOGENOM" id="CLU_000288_6_5_1"/>
<dbReference type="AlphaFoldDB" id="A0A0C3B3K1"/>
<keyword evidence="1" id="KW-0677">Repeat</keyword>
<dbReference type="Proteomes" id="UP000054097">
    <property type="component" value="Unassembled WGS sequence"/>
</dbReference>
<dbReference type="SUPFAM" id="SSF52540">
    <property type="entry name" value="P-loop containing nucleoside triphosphate hydrolases"/>
    <property type="match status" value="1"/>
</dbReference>
<reference evidence="4 5" key="1">
    <citation type="submission" date="2014-04" db="EMBL/GenBank/DDBJ databases">
        <authorList>
            <consortium name="DOE Joint Genome Institute"/>
            <person name="Kuo A."/>
            <person name="Zuccaro A."/>
            <person name="Kohler A."/>
            <person name="Nagy L.G."/>
            <person name="Floudas D."/>
            <person name="Copeland A."/>
            <person name="Barry K.W."/>
            <person name="Cichocki N."/>
            <person name="Veneault-Fourrey C."/>
            <person name="LaButti K."/>
            <person name="Lindquist E.A."/>
            <person name="Lipzen A."/>
            <person name="Lundell T."/>
            <person name="Morin E."/>
            <person name="Murat C."/>
            <person name="Sun H."/>
            <person name="Tunlid A."/>
            <person name="Henrissat B."/>
            <person name="Grigoriev I.V."/>
            <person name="Hibbett D.S."/>
            <person name="Martin F."/>
            <person name="Nordberg H.P."/>
            <person name="Cantor M.N."/>
            <person name="Hua S.X."/>
        </authorList>
    </citation>
    <scope>NUCLEOTIDE SEQUENCE [LARGE SCALE GENOMIC DNA]</scope>
    <source>
        <strain evidence="4 5">MAFF 305830</strain>
    </source>
</reference>
<dbReference type="Pfam" id="PF24883">
    <property type="entry name" value="NPHP3_N"/>
    <property type="match status" value="1"/>
</dbReference>
<evidence type="ECO:0000256" key="2">
    <source>
        <dbReference type="SAM" id="MobiDB-lite"/>
    </source>
</evidence>
<dbReference type="InterPro" id="IPR027417">
    <property type="entry name" value="P-loop_NTPase"/>
</dbReference>
<dbReference type="OrthoDB" id="3228837at2759"/>
<organism evidence="4 5">
    <name type="scientific">Serendipita vermifera MAFF 305830</name>
    <dbReference type="NCBI Taxonomy" id="933852"/>
    <lineage>
        <taxon>Eukaryota</taxon>
        <taxon>Fungi</taxon>
        <taxon>Dikarya</taxon>
        <taxon>Basidiomycota</taxon>
        <taxon>Agaricomycotina</taxon>
        <taxon>Agaricomycetes</taxon>
        <taxon>Sebacinales</taxon>
        <taxon>Serendipitaceae</taxon>
        <taxon>Serendipita</taxon>
    </lineage>
</organism>
<dbReference type="InterPro" id="IPR036537">
    <property type="entry name" value="Adaptor_Cbl_N_dom_sf"/>
</dbReference>
<feature type="compositionally biased region" description="Low complexity" evidence="2">
    <location>
        <begin position="20"/>
        <end position="31"/>
    </location>
</feature>
<dbReference type="Gene3D" id="1.20.930.20">
    <property type="entry name" value="Adaptor protein Cbl, N-terminal domain"/>
    <property type="match status" value="1"/>
</dbReference>
<sequence>MSDKKGFIKHIFGKKKKTDGGTSVGSSSNSSRAQSPVRPDPTVVAPTPLITAPSKTQRAREAAINLLDFTIIFSEATDLLKPVKAVCGILKKVLEVAKKIEEVDEDWKALIERINIHILTIESQTKSLEEDEKVDQSPPPLNPDIEKPLQGYISTLKTVCEQLNEEYEKWHEEEMDGVTRMKRVVDADHNKGIIVQITRNLDDAFQRYSTALEYFVAKKVDQIQQELAQFRLEFKHEVKVSHLDRLKESGVYGNQHRTCLEGTRVNTLDTIRRWANDKNTTDRVFCLLDGAGMGKSTVAKHMVDEWKRQEWLIGRFFFSRDTTETMSARLFCSKVSNSFAALSENFKANAAKFEARADWKDLSLEEQFEGLVAGPLRALNRRAILTIDALDECENRRELLETIRNKQASIPLLRILVTGRPEADIKKWAGTVDGLRVTSFRELEGYNRDVDIYIETRLQEMSRIQGRVKRRADGLFIWARIACDLLLDTDDVANLMNELEGGTEGDSTLDHIYMLALQRATPMDSKGRSVPGTMIKVLQMLLATREPLSIVDLQKLSTWNGDDVVERVVTRLGSLLLYQSRDDPIRLLHTTIREFLTVRERAGIYYVQVELGHCTLTSGCLNILLDQSSWNTADGEEPKISEASKSAGKRKVILFPSVFVNCLFRVFEYASDSWAHHYTKSCRKLAMHQTILNFAEANLKIWMSQVGKRGSWRIKRCLGDVLLITPQNIVLEIAMVLLDQSLEQVRSHANVISIVLRLHIQRLM</sequence>
<dbReference type="CDD" id="cd21037">
    <property type="entry name" value="MLKL_NTD"/>
    <property type="match status" value="1"/>
</dbReference>
<proteinExistence type="predicted"/>
<dbReference type="InterPro" id="IPR056884">
    <property type="entry name" value="NPHP3-like_N"/>
</dbReference>
<accession>A0A0C3B3K1</accession>
<feature type="domain" description="Nephrocystin 3-like N-terminal" evidence="3">
    <location>
        <begin position="269"/>
        <end position="420"/>
    </location>
</feature>
<dbReference type="PANTHER" id="PTHR10039:SF5">
    <property type="entry name" value="NACHT DOMAIN-CONTAINING PROTEIN"/>
    <property type="match status" value="1"/>
</dbReference>
<keyword evidence="5" id="KW-1185">Reference proteome</keyword>
<gene>
    <name evidence="4" type="ORF">M408DRAFT_177271</name>
</gene>
<dbReference type="GO" id="GO:0007166">
    <property type="term" value="P:cell surface receptor signaling pathway"/>
    <property type="evidence" value="ECO:0007669"/>
    <property type="project" value="InterPro"/>
</dbReference>